<evidence type="ECO:0000259" key="15">
    <source>
        <dbReference type="Pfam" id="PF00587"/>
    </source>
</evidence>
<comment type="similarity">
    <text evidence="14">Belongs to the class-II aminoacyl-tRNA synthetase family. ProS type 1 subfamily.</text>
</comment>
<dbReference type="PANTHER" id="PTHR42753:SF2">
    <property type="entry name" value="PROLINE--TRNA LIGASE"/>
    <property type="match status" value="1"/>
</dbReference>
<accession>A0A4Y4X6P5</accession>
<dbReference type="Proteomes" id="UP000319468">
    <property type="component" value="Unassembled WGS sequence"/>
</dbReference>
<proteinExistence type="inferred from homology"/>
<evidence type="ECO:0000256" key="7">
    <source>
        <dbReference type="ARBA" id="ARBA00022741"/>
    </source>
</evidence>
<keyword evidence="8" id="KW-0067">ATP-binding</keyword>
<dbReference type="FunFam" id="3.30.930.10:FF:000065">
    <property type="entry name" value="Proline--tRNA ligase"/>
    <property type="match status" value="1"/>
</dbReference>
<feature type="non-terminal residue" evidence="16">
    <location>
        <position position="95"/>
    </location>
</feature>
<evidence type="ECO:0000256" key="4">
    <source>
        <dbReference type="ARBA" id="ARBA00019110"/>
    </source>
</evidence>
<dbReference type="GO" id="GO:0006433">
    <property type="term" value="P:prolyl-tRNA aminoacylation"/>
    <property type="evidence" value="ECO:0007669"/>
    <property type="project" value="TreeGrafter"/>
</dbReference>
<evidence type="ECO:0000256" key="13">
    <source>
        <dbReference type="ARBA" id="ARBA00053664"/>
    </source>
</evidence>
<evidence type="ECO:0000256" key="10">
    <source>
        <dbReference type="ARBA" id="ARBA00023146"/>
    </source>
</evidence>
<comment type="subcellular location">
    <subcellularLocation>
        <location evidence="1">Cytoplasm</location>
    </subcellularLocation>
</comment>
<feature type="domain" description="Aminoacyl-tRNA synthetase class II (G/ P/ S/T)" evidence="15">
    <location>
        <begin position="37"/>
        <end position="90"/>
    </location>
</feature>
<keyword evidence="9" id="KW-0648">Protein biosynthesis</keyword>
<evidence type="ECO:0000256" key="12">
    <source>
        <dbReference type="ARBA" id="ARBA00047671"/>
    </source>
</evidence>
<keyword evidence="6 16" id="KW-0436">Ligase</keyword>
<dbReference type="PANTHER" id="PTHR42753">
    <property type="entry name" value="MITOCHONDRIAL RIBOSOME PROTEIN L39/PROLYL-TRNA LIGASE FAMILY MEMBER"/>
    <property type="match status" value="1"/>
</dbReference>
<comment type="function">
    <text evidence="13">Catalyzes the attachment of proline to tRNA(Pro) in a two-step reaction: proline is first activated by ATP to form Pro-AMP and then transferred to the acceptor end of tRNA(Pro). As ProRS can inadvertently accommodate and process non-cognate amino acids such as alanine and cysteine, to avoid such errors it has two additional distinct editing activities against alanine. One activity is designated as 'pretransfer' editing and involves the tRNA(Pro)-independent hydrolysis of activated Ala-AMP. The other activity is designated 'posttransfer' editing and involves deacylation of mischarged Ala-tRNA(Pro). The misacylated Cys-tRNA(Pro) is not edited by ProRS.</text>
</comment>
<evidence type="ECO:0000256" key="5">
    <source>
        <dbReference type="ARBA" id="ARBA00022490"/>
    </source>
</evidence>
<evidence type="ECO:0000256" key="1">
    <source>
        <dbReference type="ARBA" id="ARBA00004496"/>
    </source>
</evidence>
<dbReference type="InterPro" id="IPR050062">
    <property type="entry name" value="Pro-tRNA_synthetase"/>
</dbReference>
<sequence length="95" mass="10532">FHAVGVDLKGFENLVYADIVQVKESDCCPNCQGALKYHKSLEVGHIFKLGQGYAKSLKASFLDKNGKERFFEMGCYGIGISRLLSAILEQKSDDL</sequence>
<evidence type="ECO:0000256" key="8">
    <source>
        <dbReference type="ARBA" id="ARBA00022840"/>
    </source>
</evidence>
<name>A0A4Y4X6P5_HELPX</name>
<dbReference type="AlphaFoldDB" id="A0A4Y4X6P5"/>
<keyword evidence="10" id="KW-0030">Aminoacyl-tRNA synthetase</keyword>
<evidence type="ECO:0000256" key="3">
    <source>
        <dbReference type="ARBA" id="ARBA00012831"/>
    </source>
</evidence>
<keyword evidence="5" id="KW-0963">Cytoplasm</keyword>
<dbReference type="RefSeq" id="WP_341844246.1">
    <property type="nucleotide sequence ID" value="NZ_MUPM01000088.1"/>
</dbReference>
<dbReference type="InterPro" id="IPR002314">
    <property type="entry name" value="aa-tRNA-synt_IIb"/>
</dbReference>
<evidence type="ECO:0000256" key="2">
    <source>
        <dbReference type="ARBA" id="ARBA00011738"/>
    </source>
</evidence>
<evidence type="ECO:0000313" key="16">
    <source>
        <dbReference type="EMBL" id="OOQ35283.1"/>
    </source>
</evidence>
<dbReference type="GO" id="GO:0005829">
    <property type="term" value="C:cytosol"/>
    <property type="evidence" value="ECO:0007669"/>
    <property type="project" value="TreeGrafter"/>
</dbReference>
<keyword evidence="7" id="KW-0547">Nucleotide-binding</keyword>
<evidence type="ECO:0000256" key="11">
    <source>
        <dbReference type="ARBA" id="ARBA00029731"/>
    </source>
</evidence>
<dbReference type="InterPro" id="IPR045864">
    <property type="entry name" value="aa-tRNA-synth_II/BPL/LPL"/>
</dbReference>
<evidence type="ECO:0000313" key="17">
    <source>
        <dbReference type="Proteomes" id="UP000319468"/>
    </source>
</evidence>
<evidence type="ECO:0000256" key="9">
    <source>
        <dbReference type="ARBA" id="ARBA00022917"/>
    </source>
</evidence>
<dbReference type="GO" id="GO:0005524">
    <property type="term" value="F:ATP binding"/>
    <property type="evidence" value="ECO:0007669"/>
    <property type="project" value="UniProtKB-KW"/>
</dbReference>
<comment type="catalytic activity">
    <reaction evidence="12">
        <text>tRNA(Pro) + L-proline + ATP = L-prolyl-tRNA(Pro) + AMP + diphosphate</text>
        <dbReference type="Rhea" id="RHEA:14305"/>
        <dbReference type="Rhea" id="RHEA-COMP:9700"/>
        <dbReference type="Rhea" id="RHEA-COMP:9702"/>
        <dbReference type="ChEBI" id="CHEBI:30616"/>
        <dbReference type="ChEBI" id="CHEBI:33019"/>
        <dbReference type="ChEBI" id="CHEBI:60039"/>
        <dbReference type="ChEBI" id="CHEBI:78442"/>
        <dbReference type="ChEBI" id="CHEBI:78532"/>
        <dbReference type="ChEBI" id="CHEBI:456215"/>
        <dbReference type="EC" id="6.1.1.15"/>
    </reaction>
</comment>
<dbReference type="SUPFAM" id="SSF55681">
    <property type="entry name" value="Class II aaRS and biotin synthetases"/>
    <property type="match status" value="1"/>
</dbReference>
<organism evidence="16 17">
    <name type="scientific">Helicobacter pylori</name>
    <name type="common">Campylobacter pylori</name>
    <dbReference type="NCBI Taxonomy" id="210"/>
    <lineage>
        <taxon>Bacteria</taxon>
        <taxon>Pseudomonadati</taxon>
        <taxon>Campylobacterota</taxon>
        <taxon>Epsilonproteobacteria</taxon>
        <taxon>Campylobacterales</taxon>
        <taxon>Helicobacteraceae</taxon>
        <taxon>Helicobacter</taxon>
    </lineage>
</organism>
<gene>
    <name evidence="16" type="ORF">B0X69_01100</name>
</gene>
<dbReference type="Pfam" id="PF00587">
    <property type="entry name" value="tRNA-synt_2b"/>
    <property type="match status" value="1"/>
</dbReference>
<evidence type="ECO:0000256" key="14">
    <source>
        <dbReference type="ARBA" id="ARBA00060755"/>
    </source>
</evidence>
<dbReference type="EMBL" id="MUPM01000088">
    <property type="protein sequence ID" value="OOQ35283.1"/>
    <property type="molecule type" value="Genomic_DNA"/>
</dbReference>
<dbReference type="GO" id="GO:0004827">
    <property type="term" value="F:proline-tRNA ligase activity"/>
    <property type="evidence" value="ECO:0007669"/>
    <property type="project" value="UniProtKB-EC"/>
</dbReference>
<evidence type="ECO:0000256" key="6">
    <source>
        <dbReference type="ARBA" id="ARBA00022598"/>
    </source>
</evidence>
<protein>
    <recommendedName>
        <fullName evidence="4">Proline--tRNA ligase</fullName>
        <ecNumber evidence="3">6.1.1.15</ecNumber>
    </recommendedName>
    <alternativeName>
        <fullName evidence="11">Prolyl-tRNA synthetase</fullName>
    </alternativeName>
</protein>
<dbReference type="EC" id="6.1.1.15" evidence="3"/>
<comment type="caution">
    <text evidence="16">The sequence shown here is derived from an EMBL/GenBank/DDBJ whole genome shotgun (WGS) entry which is preliminary data.</text>
</comment>
<feature type="non-terminal residue" evidence="16">
    <location>
        <position position="1"/>
    </location>
</feature>
<dbReference type="Gene3D" id="3.30.930.10">
    <property type="entry name" value="Bira Bifunctional Protein, Domain 2"/>
    <property type="match status" value="1"/>
</dbReference>
<reference evidence="16 17" key="1">
    <citation type="journal article" date="2017" name="Front. Cell. Infect. Microbiol.">
        <title>Whole Genome Sequence and Phylogenetic Analysis Show Helicobacter pylori Strains from Latin America Have Followed a Unique Evolution Pathway.</title>
        <authorList>
            <person name="Munoz-Ramirez Z.Y."/>
            <person name="Mendez-Tenorio A."/>
            <person name="Kato I."/>
            <person name="Bravo M.M."/>
            <person name="Rizzato C."/>
            <person name="Thorell K."/>
            <person name="Torres R.C."/>
            <person name="Aviles-Jimenez F."/>
            <person name="Camorlinga M."/>
            <person name="Canzian F."/>
            <person name="Torres J."/>
        </authorList>
    </citation>
    <scope>NUCLEOTIDE SEQUENCE [LARGE SCALE GENOMIC DNA]</scope>
    <source>
        <strain evidence="16 17">CM22347</strain>
    </source>
</reference>
<comment type="subunit">
    <text evidence="2">Homodimer.</text>
</comment>